<reference evidence="13 14" key="1">
    <citation type="submission" date="2014-09" db="EMBL/GenBank/DDBJ databases">
        <title>Using Illumina technology Improving SMRT sequencing Genome Assembly by RASTools.</title>
        <authorList>
            <person name="Zhou Y."/>
            <person name="Ma T."/>
            <person name="Liu T."/>
        </authorList>
    </citation>
    <scope>NUCLEOTIDE SEQUENCE [LARGE SCALE GENOMIC DNA]</scope>
    <source>
        <strain evidence="13 14">ATCC 55669</strain>
    </source>
</reference>
<dbReference type="KEGG" id="stax:MC45_00410"/>
<dbReference type="RefSeq" id="WP_038658240.1">
    <property type="nucleotide sequence ID" value="NZ_CP009571.1"/>
</dbReference>
<dbReference type="GO" id="GO:0009279">
    <property type="term" value="C:cell outer membrane"/>
    <property type="evidence" value="ECO:0007669"/>
    <property type="project" value="UniProtKB-SubCell"/>
</dbReference>
<keyword evidence="14" id="KW-1185">Reference proteome</keyword>
<evidence type="ECO:0008006" key="15">
    <source>
        <dbReference type="Google" id="ProtNLM"/>
    </source>
</evidence>
<evidence type="ECO:0000259" key="11">
    <source>
        <dbReference type="Pfam" id="PF00593"/>
    </source>
</evidence>
<evidence type="ECO:0000256" key="3">
    <source>
        <dbReference type="ARBA" id="ARBA00022452"/>
    </source>
</evidence>
<evidence type="ECO:0000256" key="4">
    <source>
        <dbReference type="ARBA" id="ARBA00022692"/>
    </source>
</evidence>
<evidence type="ECO:0000259" key="12">
    <source>
        <dbReference type="Pfam" id="PF07715"/>
    </source>
</evidence>
<dbReference type="Pfam" id="PF00593">
    <property type="entry name" value="TonB_dep_Rec_b-barrel"/>
    <property type="match status" value="1"/>
</dbReference>
<name>A0A097EC53_9SPHN</name>
<dbReference type="Gene3D" id="2.170.130.10">
    <property type="entry name" value="TonB-dependent receptor, plug domain"/>
    <property type="match status" value="1"/>
</dbReference>
<feature type="domain" description="TonB-dependent receptor-like beta-barrel" evidence="11">
    <location>
        <begin position="336"/>
        <end position="790"/>
    </location>
</feature>
<evidence type="ECO:0000256" key="2">
    <source>
        <dbReference type="ARBA" id="ARBA00022448"/>
    </source>
</evidence>
<keyword evidence="3 8" id="KW-1134">Transmembrane beta strand</keyword>
<protein>
    <recommendedName>
        <fullName evidence="15">TonB-dependent receptor</fullName>
    </recommendedName>
</protein>
<keyword evidence="5 9" id="KW-0798">TonB box</keyword>
<dbReference type="InterPro" id="IPR036942">
    <property type="entry name" value="Beta-barrel_TonB_sf"/>
</dbReference>
<dbReference type="HOGENOM" id="CLU_010745_1_1_5"/>
<dbReference type="Pfam" id="PF07715">
    <property type="entry name" value="Plug"/>
    <property type="match status" value="1"/>
</dbReference>
<keyword evidence="2 8" id="KW-0813">Transport</keyword>
<keyword evidence="10" id="KW-0732">Signal</keyword>
<evidence type="ECO:0000256" key="5">
    <source>
        <dbReference type="ARBA" id="ARBA00023077"/>
    </source>
</evidence>
<evidence type="ECO:0000256" key="10">
    <source>
        <dbReference type="SAM" id="SignalP"/>
    </source>
</evidence>
<evidence type="ECO:0000256" key="1">
    <source>
        <dbReference type="ARBA" id="ARBA00004571"/>
    </source>
</evidence>
<dbReference type="AlphaFoldDB" id="A0A097EC53"/>
<sequence>MMRMMRQRLLVGVAAIWLVAGGSVRAQEAHPDDDGEAARADITVIGTRGAGRNTTDSPVPIDVIRGDAIRQAGANGELAQSLATLLPAFNFPRQSNSGVGDTVRAAQLRGLSPDQVLVLVNGKRYHPTATTALDAKIGRGTAPVDFNTLPVGGVARLDVLRDGAGAQYGSDAIAGVVDIGLDRLDHGAAAGITYGGNVTRPDALDRTLHDGRTAVIDLKTGTRLGETGFLTLGGDYGRQQGTNRAGYDRGGQYLSNGSYADPRNDAFLGRRLFKVGDPRVDSGHLWFNAESAGDDGATLYSFGILHLREAAGANFFRWPVIVDGKGDDYVAPGQPGNGFLPQSLVRNGDLSVTAGVRGILGGWKVDGSVTYGGNWIRYRLRDSLNYSLGAASPTAFLLSRTRSDQLVGNLDVSRDYDLGLTSPVTLAAGLEYRHERWRSRPGDAASYAIGPLADPASLGLQPGAQAGPGLTPDDARSLGRDVVAGYAEASADLLPGVLADVAGRIEHYSDAGTAVAGKAAVRWAIAPGLAVRGSVSNSFRAPGLAQLGTSATSLSFGEGGQLRRVSTLPVDSPAARGLGARDLRPERSVNLSGGITTTPVPGLRLSVDVFQILIDDRITLSERFDLSAVTPSRRSALGLATYDAINFFTNAVDLKTRGIDAVADYRRTYGGTTIGLAAAYSYARNTIRRVTAPPAQLAANGIGGGLIGLEETNTLETAAPRDKIILSADAARGAVSGLLRGVRYGSVEHVFDFGGGFTPRQRFGAAWSLDAELSLAVRRGMTVSVGGSNLLDRYPDRSIDDFNGAGNLAYDPLSPIGINGRFLYTCARVTL</sequence>
<organism evidence="13 14">
    <name type="scientific">Sphingomonas taxi</name>
    <dbReference type="NCBI Taxonomy" id="1549858"/>
    <lineage>
        <taxon>Bacteria</taxon>
        <taxon>Pseudomonadati</taxon>
        <taxon>Pseudomonadota</taxon>
        <taxon>Alphaproteobacteria</taxon>
        <taxon>Sphingomonadales</taxon>
        <taxon>Sphingomonadaceae</taxon>
        <taxon>Sphingomonas</taxon>
    </lineage>
</organism>
<dbReference type="eggNOG" id="COG4771">
    <property type="taxonomic scope" value="Bacteria"/>
</dbReference>
<evidence type="ECO:0000256" key="7">
    <source>
        <dbReference type="ARBA" id="ARBA00023237"/>
    </source>
</evidence>
<keyword evidence="6 8" id="KW-0472">Membrane</keyword>
<evidence type="ECO:0000313" key="14">
    <source>
        <dbReference type="Proteomes" id="UP000033200"/>
    </source>
</evidence>
<evidence type="ECO:0000256" key="8">
    <source>
        <dbReference type="PROSITE-ProRule" id="PRU01360"/>
    </source>
</evidence>
<dbReference type="Proteomes" id="UP000033200">
    <property type="component" value="Chromosome"/>
</dbReference>
<comment type="subcellular location">
    <subcellularLocation>
        <location evidence="1 8">Cell outer membrane</location>
        <topology evidence="1 8">Multi-pass membrane protein</topology>
    </subcellularLocation>
</comment>
<dbReference type="InterPro" id="IPR000531">
    <property type="entry name" value="Beta-barrel_TonB"/>
</dbReference>
<evidence type="ECO:0000256" key="6">
    <source>
        <dbReference type="ARBA" id="ARBA00023136"/>
    </source>
</evidence>
<gene>
    <name evidence="13" type="ORF">MC45_00410</name>
</gene>
<feature type="chain" id="PRO_5001934525" description="TonB-dependent receptor" evidence="10">
    <location>
        <begin position="27"/>
        <end position="831"/>
    </location>
</feature>
<keyword evidence="4 8" id="KW-0812">Transmembrane</keyword>
<dbReference type="InterPro" id="IPR012910">
    <property type="entry name" value="Plug_dom"/>
</dbReference>
<dbReference type="InterPro" id="IPR037066">
    <property type="entry name" value="Plug_dom_sf"/>
</dbReference>
<proteinExistence type="inferred from homology"/>
<comment type="similarity">
    <text evidence="8 9">Belongs to the TonB-dependent receptor family.</text>
</comment>
<evidence type="ECO:0000256" key="9">
    <source>
        <dbReference type="RuleBase" id="RU003357"/>
    </source>
</evidence>
<feature type="signal peptide" evidence="10">
    <location>
        <begin position="1"/>
        <end position="26"/>
    </location>
</feature>
<dbReference type="InterPro" id="IPR039426">
    <property type="entry name" value="TonB-dep_rcpt-like"/>
</dbReference>
<dbReference type="PROSITE" id="PS52016">
    <property type="entry name" value="TONB_DEPENDENT_REC_3"/>
    <property type="match status" value="1"/>
</dbReference>
<dbReference type="PANTHER" id="PTHR47234:SF3">
    <property type="entry name" value="SECRETIN_TONB SHORT N-TERMINAL DOMAIN-CONTAINING PROTEIN"/>
    <property type="match status" value="1"/>
</dbReference>
<keyword evidence="7 8" id="KW-0998">Cell outer membrane</keyword>
<accession>A0A097EC53</accession>
<dbReference type="SUPFAM" id="SSF56935">
    <property type="entry name" value="Porins"/>
    <property type="match status" value="1"/>
</dbReference>
<feature type="domain" description="TonB-dependent receptor plug" evidence="12">
    <location>
        <begin position="55"/>
        <end position="176"/>
    </location>
</feature>
<dbReference type="Gene3D" id="2.40.170.20">
    <property type="entry name" value="TonB-dependent receptor, beta-barrel domain"/>
    <property type="match status" value="1"/>
</dbReference>
<dbReference type="PANTHER" id="PTHR47234">
    <property type="match status" value="1"/>
</dbReference>
<dbReference type="STRING" id="1549858.MC45_00410"/>
<evidence type="ECO:0000313" key="13">
    <source>
        <dbReference type="EMBL" id="AIT05154.1"/>
    </source>
</evidence>
<dbReference type="EMBL" id="CP009571">
    <property type="protein sequence ID" value="AIT05154.1"/>
    <property type="molecule type" value="Genomic_DNA"/>
</dbReference>